<dbReference type="OrthoDB" id="5868724at2"/>
<dbReference type="GO" id="GO:0016020">
    <property type="term" value="C:membrane"/>
    <property type="evidence" value="ECO:0007669"/>
    <property type="project" value="UniProtKB-SubCell"/>
</dbReference>
<dbReference type="AlphaFoldDB" id="A0A2U3B6I1"/>
<dbReference type="InterPro" id="IPR010432">
    <property type="entry name" value="RDD"/>
</dbReference>
<feature type="domain" description="RDD" evidence="6">
    <location>
        <begin position="8"/>
        <end position="138"/>
    </location>
</feature>
<feature type="transmembrane region" description="Helical" evidence="5">
    <location>
        <begin position="52"/>
        <end position="75"/>
    </location>
</feature>
<keyword evidence="8" id="KW-1185">Reference proteome</keyword>
<feature type="transmembrane region" description="Helical" evidence="5">
    <location>
        <begin position="12"/>
        <end position="32"/>
    </location>
</feature>
<keyword evidence="4 5" id="KW-0472">Membrane</keyword>
<organism evidence="7 8">
    <name type="scientific">Vibrio albus</name>
    <dbReference type="NCBI Taxonomy" id="2200953"/>
    <lineage>
        <taxon>Bacteria</taxon>
        <taxon>Pseudomonadati</taxon>
        <taxon>Pseudomonadota</taxon>
        <taxon>Gammaproteobacteria</taxon>
        <taxon>Vibrionales</taxon>
        <taxon>Vibrionaceae</taxon>
        <taxon>Vibrio</taxon>
    </lineage>
</organism>
<evidence type="ECO:0000256" key="5">
    <source>
        <dbReference type="SAM" id="Phobius"/>
    </source>
</evidence>
<keyword evidence="2 5" id="KW-0812">Transmembrane</keyword>
<dbReference type="Proteomes" id="UP000245362">
    <property type="component" value="Unassembled WGS sequence"/>
</dbReference>
<name>A0A2U3B6I1_9VIBR</name>
<evidence type="ECO:0000256" key="1">
    <source>
        <dbReference type="ARBA" id="ARBA00004141"/>
    </source>
</evidence>
<dbReference type="RefSeq" id="WP_109320539.1">
    <property type="nucleotide sequence ID" value="NZ_QFWT01000009.1"/>
</dbReference>
<evidence type="ECO:0000256" key="4">
    <source>
        <dbReference type="ARBA" id="ARBA00023136"/>
    </source>
</evidence>
<sequence length="155" mass="17634">MLLGFKYRRIGSFLIDLAIVRMFAQLGIQVYFGIVTYLGKGAGVSLSLSDNITLPVLLLLSVMVLLLFIGVYVGYHWLCYRLLGNSLSRYFLHIKVVSGNDKPLTQSRYLKREFEKVLLCVATVGMYMFYSGAQFVAFGYQPYHDKRNHTKVVDA</sequence>
<keyword evidence="3 5" id="KW-1133">Transmembrane helix</keyword>
<reference evidence="7 8" key="1">
    <citation type="submission" date="2018-05" db="EMBL/GenBank/DDBJ databases">
        <title>Vibrio limimaris sp. nov., isolated from marine sediment.</title>
        <authorList>
            <person name="Li C.-M."/>
        </authorList>
    </citation>
    <scope>NUCLEOTIDE SEQUENCE [LARGE SCALE GENOMIC DNA]</scope>
    <source>
        <strain evidence="7 8">E4404</strain>
    </source>
</reference>
<gene>
    <name evidence="7" type="ORF">DI392_15165</name>
</gene>
<evidence type="ECO:0000313" key="8">
    <source>
        <dbReference type="Proteomes" id="UP000245362"/>
    </source>
</evidence>
<evidence type="ECO:0000259" key="6">
    <source>
        <dbReference type="Pfam" id="PF06271"/>
    </source>
</evidence>
<feature type="transmembrane region" description="Helical" evidence="5">
    <location>
        <begin position="117"/>
        <end position="140"/>
    </location>
</feature>
<comment type="caution">
    <text evidence="7">The sequence shown here is derived from an EMBL/GenBank/DDBJ whole genome shotgun (WGS) entry which is preliminary data.</text>
</comment>
<evidence type="ECO:0000256" key="2">
    <source>
        <dbReference type="ARBA" id="ARBA00022692"/>
    </source>
</evidence>
<proteinExistence type="predicted"/>
<dbReference type="Pfam" id="PF06271">
    <property type="entry name" value="RDD"/>
    <property type="match status" value="1"/>
</dbReference>
<evidence type="ECO:0000313" key="7">
    <source>
        <dbReference type="EMBL" id="PWI32399.1"/>
    </source>
</evidence>
<dbReference type="EMBL" id="QFWT01000009">
    <property type="protein sequence ID" value="PWI32399.1"/>
    <property type="molecule type" value="Genomic_DNA"/>
</dbReference>
<evidence type="ECO:0000256" key="3">
    <source>
        <dbReference type="ARBA" id="ARBA00022989"/>
    </source>
</evidence>
<protein>
    <recommendedName>
        <fullName evidence="6">RDD domain-containing protein</fullName>
    </recommendedName>
</protein>
<comment type="subcellular location">
    <subcellularLocation>
        <location evidence="1">Membrane</location>
        <topology evidence="1">Multi-pass membrane protein</topology>
    </subcellularLocation>
</comment>
<accession>A0A2U3B6I1</accession>